<feature type="region of interest" description="Disordered" evidence="1">
    <location>
        <begin position="1437"/>
        <end position="1476"/>
    </location>
</feature>
<proteinExistence type="predicted"/>
<accession>A0ABP0MYZ0</accession>
<feature type="region of interest" description="Disordered" evidence="1">
    <location>
        <begin position="1540"/>
        <end position="1663"/>
    </location>
</feature>
<sequence length="2009" mass="221289">QCVRSHVMDTETNTSDDDSGVGWDSLVDAGDGVEVGWASVAEAEDSQEAREPVPIQQVVQGEVKEKRGRGRPRGIYGSHAFRRELKQSRESMVAPRPSLSREEILAKAREAKAARRNLHDAATRASSSATAQSRPSGHVMSDAVPGLGTWLAQQCVQAAAAGMSMVRGDAAQADHIPDIGFMRSFASRLLFGKDSAPQAAPEINKPQAEDNSSEVEQIQRTMAHVFQPYRGYCSIARDSEFLKVDERSFSRSLGYSAAAFQNLSCKLWGNMFAKIREKLGKSHDGVLFVAKLRFDETPSRIAVQDLNSSSATISNLSSSVVLSSQQSGRKPAKPARKQLAKILQTEFNVAALLKSKESGKHLLISGSVPAPLQVLDRQTGANLASALEDTLRIPTLDTFADSFCHKLFLYTTDEFASNDVAEWALQQKRRGWMRMNFLCDVHKGSTCQGRVFDLTGPAISAVINFALSMCPAGSLGKMQSLLSDILTSKFQLKIGEPPYNADALAYKSEVLDLFCSVPDTFSMEVTQSTSSRQRLQYGQKLRQRSILEFWLNDDLRDHSKIIHWAKSGQYRNEDEALELFLHFVVPALLPCARPIFPRSRWFGADASLDFVGLLSCCHNLFEPLIAAWSGRQLPSSDAILPASEASDDDDLGWDAFAPVQALAAGQKPRPKRESKNDQQVEESSAPDLQSQPQPMELPPQDGPSDEVGAAFDWHAYQERLKTSVGEWVCGWRASSSPSPQALLALMRQFLTPILLLMTHLLYLGSQKFSKVQYQKSCDGLQQEFRVLIAWVRRQTTRLIVDVLALMKSPPKALGIADLRADIGVLCFCMLSRLACSTYQLLHWRHGKYPYRLFSALQSKDQACNVFNDPRCVQDEVAQALCKTYSTVEAFCSPECVAVLETIAVLADTDIGAIERQHTLSRKVIQSRSLAKAATLKTLNADWLLRRACQNKASLLTYNYFDSRESRRKLSTFHKTRLKTDRAVYKSAGHFATTSHRLGFKAFGTRKRKREETPVRAVQDTPISSTATGAGCQDSAALVLEVDNGGNTSKEGPSQPIVGDDRERHAVVAVQDSFDSELQPFHPAQRLIDQLQKVSTLVKRTFAEVNKRREEVVGQVSSFLKGATCLGQPPNPAHEFQPLTADKEPPDAALEEYWEKCNQVYFHSNAKAIPPRSSPEAKHVFVASKCLKAGMCICRDPCGKRADLFNNKLKSFFRSVFKKGTLPKKKLDANLVVLVLQEHPTSESQPLYFHLGYCNCQTWVFTLLQLAADVRKPRRSSLQPLRLADEREGVHSPLDGVAVALQVFAKLDLMKVWTCHICFLVQSSHLLHHISNLMPQEVEIEKPSLGGSEGPLACPTFLWRGWEQEQPQRKPRAPPTKQPIGPNASKPKPQPSKPASRQQSKQQSSPDVVEPPDGGSEGGTGFELEGKEVDDLIKDILKRNPAPDGADNMDNDEYEPSLPSEESNNDFDIEDSDGENEDYSEWITAAGAWLDQAEADALFRGGDTGDQLLEEVGFDQVAPSAPRVDGQGCQDQTDQVNVITQSSDQPVSQGGDSIVPGVCTESSHPPEAMRVDDMPLTSLLGGNDSSGKGADGNDSETGSSAPSSSLNLSQLSDISIKRNSEGKIVVGDSPHSSRASSDADDIPPPPKPAVEPKASAKTKVAKPAADRVPDIRFDYTANGSIRYNVKACNLVAHCAFHSGNCRRTRTVNPPQSARSNQSQGRPIGLLASWLEMAEDFKDASSHSSMRRPTLEQRQDARARLEAMEGGALSDPLRGPQAKLKDAQTAVRIYLIFVRKDMGGATTMQKAICDARSTYPPVDCLDIMMSKAEYEQATTANRNYGAKDPGERFLTWKKESLTFRDKVGVSPTFSPWTSRPGFEGRGLSRSARVLDLVNCIAIQKLVTSNTTAENLESELKHTMLDYSQSHARRSATHADKHRCLTTSTTLYSYGLDRVVLPLETLWWQGFPRSLKVPQQVSSSDIKEFAGEGMTLPCLATILLSLIWNVDYGQGK</sequence>
<gene>
    <name evidence="2" type="ORF">SCF082_LOCUS30453</name>
</gene>
<feature type="compositionally biased region" description="Low complexity" evidence="1">
    <location>
        <begin position="1598"/>
        <end position="1613"/>
    </location>
</feature>
<feature type="compositionally biased region" description="Basic and acidic residues" evidence="1">
    <location>
        <begin position="113"/>
        <end position="122"/>
    </location>
</feature>
<name>A0ABP0MYZ0_9DINO</name>
<feature type="compositionally biased region" description="Low complexity" evidence="1">
    <location>
        <begin position="123"/>
        <end position="136"/>
    </location>
</feature>
<feature type="region of interest" description="Disordered" evidence="1">
    <location>
        <begin position="1"/>
        <end position="24"/>
    </location>
</feature>
<evidence type="ECO:0000313" key="3">
    <source>
        <dbReference type="Proteomes" id="UP001642464"/>
    </source>
</evidence>
<feature type="compositionally biased region" description="Low complexity" evidence="1">
    <location>
        <begin position="1392"/>
        <end position="1405"/>
    </location>
</feature>
<feature type="compositionally biased region" description="Acidic residues" evidence="1">
    <location>
        <begin position="1462"/>
        <end position="1476"/>
    </location>
</feature>
<dbReference type="EMBL" id="CAXAMM010025136">
    <property type="protein sequence ID" value="CAK9056526.1"/>
    <property type="molecule type" value="Genomic_DNA"/>
</dbReference>
<feature type="region of interest" description="Disordered" evidence="1">
    <location>
        <begin position="113"/>
        <end position="140"/>
    </location>
</feature>
<evidence type="ECO:0000256" key="1">
    <source>
        <dbReference type="SAM" id="MobiDB-lite"/>
    </source>
</evidence>
<reference evidence="2 3" key="1">
    <citation type="submission" date="2024-02" db="EMBL/GenBank/DDBJ databases">
        <authorList>
            <person name="Chen Y."/>
            <person name="Shah S."/>
            <person name="Dougan E. K."/>
            <person name="Thang M."/>
            <person name="Chan C."/>
        </authorList>
    </citation>
    <scope>NUCLEOTIDE SEQUENCE [LARGE SCALE GENOMIC DNA]</scope>
</reference>
<evidence type="ECO:0000313" key="2">
    <source>
        <dbReference type="EMBL" id="CAK9056526.1"/>
    </source>
</evidence>
<comment type="caution">
    <text evidence="2">The sequence shown here is derived from an EMBL/GenBank/DDBJ whole genome shotgun (WGS) entry which is preliminary data.</text>
</comment>
<dbReference type="Proteomes" id="UP001642464">
    <property type="component" value="Unassembled WGS sequence"/>
</dbReference>
<feature type="region of interest" description="Disordered" evidence="1">
    <location>
        <begin position="1362"/>
        <end position="1425"/>
    </location>
</feature>
<protein>
    <submittedName>
        <fullName evidence="2">Uncharacterized protein</fullName>
    </submittedName>
</protein>
<feature type="region of interest" description="Disordered" evidence="1">
    <location>
        <begin position="662"/>
        <end position="704"/>
    </location>
</feature>
<organism evidence="2 3">
    <name type="scientific">Durusdinium trenchii</name>
    <dbReference type="NCBI Taxonomy" id="1381693"/>
    <lineage>
        <taxon>Eukaryota</taxon>
        <taxon>Sar</taxon>
        <taxon>Alveolata</taxon>
        <taxon>Dinophyceae</taxon>
        <taxon>Suessiales</taxon>
        <taxon>Symbiodiniaceae</taxon>
        <taxon>Durusdinium</taxon>
    </lineage>
</organism>
<feature type="compositionally biased region" description="Polar residues" evidence="1">
    <location>
        <begin position="1540"/>
        <end position="1550"/>
    </location>
</feature>
<feature type="non-terminal residue" evidence="2">
    <location>
        <position position="1"/>
    </location>
</feature>
<keyword evidence="3" id="KW-1185">Reference proteome</keyword>